<keyword evidence="3" id="KW-1185">Reference proteome</keyword>
<evidence type="ECO:0000256" key="1">
    <source>
        <dbReference type="SAM" id="Phobius"/>
    </source>
</evidence>
<gene>
    <name evidence="2" type="ORF">SAMN05216490_2176</name>
</gene>
<dbReference type="EMBL" id="LT629740">
    <property type="protein sequence ID" value="SDS95846.1"/>
    <property type="molecule type" value="Genomic_DNA"/>
</dbReference>
<dbReference type="STRING" id="652787.SAMN05216490_2176"/>
<protein>
    <submittedName>
        <fullName evidence="2">Uncharacterized protein</fullName>
    </submittedName>
</protein>
<dbReference type="Proteomes" id="UP000199679">
    <property type="component" value="Chromosome I"/>
</dbReference>
<accession>A0A1H1WHV5</accession>
<keyword evidence="1" id="KW-0812">Transmembrane</keyword>
<evidence type="ECO:0000313" key="3">
    <source>
        <dbReference type="Proteomes" id="UP000199679"/>
    </source>
</evidence>
<name>A0A1H1WHV5_MUCMA</name>
<keyword evidence="1" id="KW-0472">Membrane</keyword>
<dbReference type="OrthoDB" id="5518417at2"/>
<sequence>MYQELYDENHKLISFNPQNYVNGEKRIKNPSSGEYEGGILCKNCDNNIIGSYETYAAKALFGEKLNTEESPILKNNADKGDNTQFSIFNNVDYRKFKLFLLSILWRASISKRATFGYINLGPHEDILRKMILDGDPGTEHEYPIFTMTYLNDKKMPRDIILTPTRKRTKAGHIFYIFPIGGLIYSYYVNSKYHPLPDYVKIGTISKDNKFIIVNIPKGEAWDFLFNYMGLK</sequence>
<feature type="transmembrane region" description="Helical" evidence="1">
    <location>
        <begin position="170"/>
        <end position="188"/>
    </location>
</feature>
<proteinExistence type="predicted"/>
<organism evidence="2 3">
    <name type="scientific">Mucilaginibacter mallensis</name>
    <dbReference type="NCBI Taxonomy" id="652787"/>
    <lineage>
        <taxon>Bacteria</taxon>
        <taxon>Pseudomonadati</taxon>
        <taxon>Bacteroidota</taxon>
        <taxon>Sphingobacteriia</taxon>
        <taxon>Sphingobacteriales</taxon>
        <taxon>Sphingobacteriaceae</taxon>
        <taxon>Mucilaginibacter</taxon>
    </lineage>
</organism>
<keyword evidence="1" id="KW-1133">Transmembrane helix</keyword>
<evidence type="ECO:0000313" key="2">
    <source>
        <dbReference type="EMBL" id="SDS95846.1"/>
    </source>
</evidence>
<reference evidence="2 3" key="1">
    <citation type="submission" date="2016-10" db="EMBL/GenBank/DDBJ databases">
        <authorList>
            <person name="de Groot N.N."/>
        </authorList>
    </citation>
    <scope>NUCLEOTIDE SEQUENCE [LARGE SCALE GENOMIC DNA]</scope>
    <source>
        <strain evidence="2 3">MP1X4</strain>
    </source>
</reference>
<dbReference type="AlphaFoldDB" id="A0A1H1WHV5"/>
<dbReference type="RefSeq" id="WP_091372245.1">
    <property type="nucleotide sequence ID" value="NZ_LT629740.1"/>
</dbReference>